<dbReference type="EMBL" id="LYUB02000017">
    <property type="protein sequence ID" value="OVF06912.1"/>
    <property type="molecule type" value="Genomic_DNA"/>
</dbReference>
<dbReference type="InterPro" id="IPR002347">
    <property type="entry name" value="SDR_fam"/>
</dbReference>
<dbReference type="Gene3D" id="3.40.50.720">
    <property type="entry name" value="NAD(P)-binding Rossmann-like Domain"/>
    <property type="match status" value="1"/>
</dbReference>
<accession>A0AA91PXE2</accession>
<dbReference type="Pfam" id="PF00106">
    <property type="entry name" value="adh_short"/>
    <property type="match status" value="1"/>
</dbReference>
<evidence type="ECO:0000256" key="3">
    <source>
        <dbReference type="ARBA" id="ARBA00023002"/>
    </source>
</evidence>
<keyword evidence="4" id="KW-0175">Coiled coil</keyword>
<keyword evidence="2" id="KW-0521">NADP</keyword>
<protein>
    <submittedName>
        <fullName evidence="5">Oxidoreductase</fullName>
    </submittedName>
</protein>
<dbReference type="GO" id="GO:0016491">
    <property type="term" value="F:oxidoreductase activity"/>
    <property type="evidence" value="ECO:0007669"/>
    <property type="project" value="UniProtKB-KW"/>
</dbReference>
<dbReference type="Proteomes" id="UP000195602">
    <property type="component" value="Unassembled WGS sequence"/>
</dbReference>
<dbReference type="SUPFAM" id="SSF51735">
    <property type="entry name" value="NAD(P)-binding Rossmann-fold domains"/>
    <property type="match status" value="1"/>
</dbReference>
<comment type="similarity">
    <text evidence="1">Belongs to the short-chain dehydrogenases/reductases (SDR) family.</text>
</comment>
<dbReference type="PRINTS" id="PR00081">
    <property type="entry name" value="GDHRDH"/>
</dbReference>
<dbReference type="PANTHER" id="PTHR24320">
    <property type="entry name" value="RETINOL DEHYDROGENASE"/>
    <property type="match status" value="1"/>
</dbReference>
<sequence>MFSKAEYYNPEAAEYLNPETKRRVAIVTGGNSGLGWYTALHLYLHGYVVYIAGRTESKVQKAVQEIKEEAEKRRESYTDEQKASRYVGSLTFIHFDCCDLKSVEKCAQEFSNRERKLHILINNAGLMGVPFELTKDGYEIQYQVNFVAPFLFTLKLLPLLRDTTTDSEPSRVICLSSVGHTAAKSYYSPTDNLNKKPNFFYTWIRYGNAKTAEIQFMKKLAEVCPDILSFSVHPGVIVDTQLFNYWKNLRFVGPFAKLGMRFTSTVIGVTQEEGCLATLRAALDKSLSKKDNGAYIETGGVFGRPSKVASSQEYANKLWTENLELLKTKGFNVDLES</sequence>
<name>A0AA91PXE2_CLALS</name>
<organism evidence="5 6">
    <name type="scientific">Clavispora lusitaniae</name>
    <name type="common">Candida lusitaniae</name>
    <dbReference type="NCBI Taxonomy" id="36911"/>
    <lineage>
        <taxon>Eukaryota</taxon>
        <taxon>Fungi</taxon>
        <taxon>Dikarya</taxon>
        <taxon>Ascomycota</taxon>
        <taxon>Saccharomycotina</taxon>
        <taxon>Pichiomycetes</taxon>
        <taxon>Metschnikowiaceae</taxon>
        <taxon>Clavispora</taxon>
    </lineage>
</organism>
<evidence type="ECO:0000313" key="6">
    <source>
        <dbReference type="Proteomes" id="UP000195602"/>
    </source>
</evidence>
<reference evidence="5 6" key="1">
    <citation type="submission" date="2017-04" db="EMBL/GenBank/DDBJ databases">
        <title>Draft genome of the yeast Clavispora lusitaniae type strain CBS 6936.</title>
        <authorList>
            <person name="Durrens P."/>
            <person name="Klopp C."/>
            <person name="Biteau N."/>
            <person name="Fitton-Ouhabi V."/>
            <person name="Dementhon K."/>
            <person name="Accoceberry I."/>
            <person name="Sherman D.J."/>
            <person name="Noel T."/>
        </authorList>
    </citation>
    <scope>NUCLEOTIDE SEQUENCE [LARGE SCALE GENOMIC DNA]</scope>
    <source>
        <strain evidence="5 6">CBS 6936</strain>
    </source>
</reference>
<feature type="coiled-coil region" evidence="4">
    <location>
        <begin position="52"/>
        <end position="80"/>
    </location>
</feature>
<evidence type="ECO:0000256" key="4">
    <source>
        <dbReference type="SAM" id="Coils"/>
    </source>
</evidence>
<comment type="caution">
    <text evidence="5">The sequence shown here is derived from an EMBL/GenBank/DDBJ whole genome shotgun (WGS) entry which is preliminary data.</text>
</comment>
<dbReference type="AlphaFoldDB" id="A0AA91PXE2"/>
<dbReference type="PANTHER" id="PTHR24320:SF282">
    <property type="entry name" value="WW DOMAIN-CONTAINING OXIDOREDUCTASE"/>
    <property type="match status" value="1"/>
</dbReference>
<evidence type="ECO:0000256" key="1">
    <source>
        <dbReference type="ARBA" id="ARBA00006484"/>
    </source>
</evidence>
<evidence type="ECO:0000313" key="5">
    <source>
        <dbReference type="EMBL" id="OVF06912.1"/>
    </source>
</evidence>
<keyword evidence="3" id="KW-0560">Oxidoreductase</keyword>
<evidence type="ECO:0000256" key="2">
    <source>
        <dbReference type="ARBA" id="ARBA00022857"/>
    </source>
</evidence>
<dbReference type="KEGG" id="clus:A9F13_17g01353"/>
<proteinExistence type="inferred from homology"/>
<dbReference type="InterPro" id="IPR036291">
    <property type="entry name" value="NAD(P)-bd_dom_sf"/>
</dbReference>
<gene>
    <name evidence="5" type="ORF">A9F13_17g01353</name>
</gene>